<dbReference type="EMBL" id="CP006867">
    <property type="protein sequence ID" value="ALU12565.1"/>
    <property type="molecule type" value="Genomic_DNA"/>
</dbReference>
<gene>
    <name evidence="1" type="ORF">EYM_05200</name>
</gene>
<reference evidence="1 2" key="1">
    <citation type="submission" date="2013-11" db="EMBL/GenBank/DDBJ databases">
        <title>Comparative genomics of Ignicoccus.</title>
        <authorList>
            <person name="Podar M."/>
        </authorList>
    </citation>
    <scope>NUCLEOTIDE SEQUENCE [LARGE SCALE GENOMIC DNA]</scope>
    <source>
        <strain evidence="1 2">DSM 13165</strain>
    </source>
</reference>
<name>A0A0U3F4T1_9CREN</name>
<accession>A0A0U3F4T1</accession>
<sequence>MPRSIAIVTSKPGKEFRASEEVMDVLMYFDQTVWCVKLLKGLSICTTNLTPREAEEVLKGRVFAYVNQVLIGNELCYCPALKKGCLIEVPEGDDAFCVGKAVVRIGARLKAKRGILVSVKWK</sequence>
<proteinExistence type="predicted"/>
<evidence type="ECO:0000313" key="1">
    <source>
        <dbReference type="EMBL" id="ALU12565.1"/>
    </source>
</evidence>
<evidence type="ECO:0000313" key="2">
    <source>
        <dbReference type="Proteomes" id="UP000060778"/>
    </source>
</evidence>
<protein>
    <submittedName>
        <fullName evidence="1">Uncharacterized protein</fullName>
    </submittedName>
</protein>
<dbReference type="Proteomes" id="UP000060778">
    <property type="component" value="Chromosome"/>
</dbReference>
<dbReference type="AlphaFoldDB" id="A0A0U3F4T1"/>
<dbReference type="KEGG" id="iis:EYM_05200"/>
<dbReference type="STRING" id="940295.EYM_05200"/>
<keyword evidence="2" id="KW-1185">Reference proteome</keyword>
<organism evidence="1 2">
    <name type="scientific">Ignicoccus islandicus DSM 13165</name>
    <dbReference type="NCBI Taxonomy" id="940295"/>
    <lineage>
        <taxon>Archaea</taxon>
        <taxon>Thermoproteota</taxon>
        <taxon>Thermoprotei</taxon>
        <taxon>Desulfurococcales</taxon>
        <taxon>Desulfurococcaceae</taxon>
        <taxon>Ignicoccus</taxon>
    </lineage>
</organism>